<gene>
    <name evidence="8" type="ORF">C7959_1801</name>
</gene>
<evidence type="ECO:0000256" key="3">
    <source>
        <dbReference type="ARBA" id="ARBA00023125"/>
    </source>
</evidence>
<dbReference type="InterPro" id="IPR047952">
    <property type="entry name" value="Transpos_IS4"/>
</dbReference>
<dbReference type="Pfam" id="PF14294">
    <property type="entry name" value="DUF4372"/>
    <property type="match status" value="1"/>
</dbReference>
<accession>A0A4V3GW24</accession>
<keyword evidence="4" id="KW-0233">DNA recombination</keyword>
<feature type="domain" description="DUF4372" evidence="7">
    <location>
        <begin position="7"/>
        <end position="68"/>
    </location>
</feature>
<dbReference type="NCBIfam" id="NF033592">
    <property type="entry name" value="transpos_IS4_1"/>
    <property type="match status" value="1"/>
</dbReference>
<dbReference type="GO" id="GO:0003677">
    <property type="term" value="F:DNA binding"/>
    <property type="evidence" value="ECO:0007669"/>
    <property type="project" value="UniProtKB-KW"/>
</dbReference>
<dbReference type="EMBL" id="SOEG01000080">
    <property type="protein sequence ID" value="TDX42409.1"/>
    <property type="molecule type" value="Genomic_DNA"/>
</dbReference>
<dbReference type="GO" id="GO:0004803">
    <property type="term" value="F:transposase activity"/>
    <property type="evidence" value="ECO:0007669"/>
    <property type="project" value="InterPro"/>
</dbReference>
<dbReference type="RefSeq" id="WP_134119318.1">
    <property type="nucleotide sequence ID" value="NZ_SOEG01000080.1"/>
</dbReference>
<comment type="similarity">
    <text evidence="1">Belongs to the transposase 11 family.</text>
</comment>
<keyword evidence="5" id="KW-0812">Transmembrane</keyword>
<dbReference type="PANTHER" id="PTHR33258">
    <property type="entry name" value="TRANSPOSASE INSL FOR INSERTION SEQUENCE ELEMENT IS186A-RELATED"/>
    <property type="match status" value="1"/>
</dbReference>
<dbReference type="InterPro" id="IPR025399">
    <property type="entry name" value="DUF4372"/>
</dbReference>
<evidence type="ECO:0000259" key="7">
    <source>
        <dbReference type="Pfam" id="PF14294"/>
    </source>
</evidence>
<feature type="domain" description="Transposase IS4-like" evidence="6">
    <location>
        <begin position="120"/>
        <end position="332"/>
    </location>
</feature>
<keyword evidence="2" id="KW-0815">Transposition</keyword>
<evidence type="ECO:0000313" key="8">
    <source>
        <dbReference type="EMBL" id="TDX42409.1"/>
    </source>
</evidence>
<keyword evidence="3" id="KW-0238">DNA-binding</keyword>
<evidence type="ECO:0000313" key="9">
    <source>
        <dbReference type="Proteomes" id="UP000295832"/>
    </source>
</evidence>
<dbReference type="Pfam" id="PF01609">
    <property type="entry name" value="DDE_Tnp_1"/>
    <property type="match status" value="1"/>
</dbReference>
<evidence type="ECO:0000256" key="1">
    <source>
        <dbReference type="ARBA" id="ARBA00010075"/>
    </source>
</evidence>
<comment type="caution">
    <text evidence="8">The sequence shown here is derived from an EMBL/GenBank/DDBJ whole genome shotgun (WGS) entry which is preliminary data.</text>
</comment>
<evidence type="ECO:0000256" key="5">
    <source>
        <dbReference type="SAM" id="Phobius"/>
    </source>
</evidence>
<dbReference type="AlphaFoldDB" id="A0A4V3GW24"/>
<organism evidence="8 9">
    <name type="scientific">Orenia marismortui</name>
    <dbReference type="NCBI Taxonomy" id="46469"/>
    <lineage>
        <taxon>Bacteria</taxon>
        <taxon>Bacillati</taxon>
        <taxon>Bacillota</taxon>
        <taxon>Clostridia</taxon>
        <taxon>Halanaerobiales</taxon>
        <taxon>Halobacteroidaceae</taxon>
        <taxon>Orenia</taxon>
    </lineage>
</organism>
<reference evidence="8 9" key="1">
    <citation type="submission" date="2019-03" db="EMBL/GenBank/DDBJ databases">
        <title>Subsurface microbial communities from deep shales in Ohio and West Virginia, USA.</title>
        <authorList>
            <person name="Wrighton K."/>
        </authorList>
    </citation>
    <scope>NUCLEOTIDE SEQUENCE [LARGE SCALE GENOMIC DNA]</scope>
    <source>
        <strain evidence="8 9">MSL 6dP</strain>
    </source>
</reference>
<dbReference type="GO" id="GO:0006313">
    <property type="term" value="P:DNA transposition"/>
    <property type="evidence" value="ECO:0007669"/>
    <property type="project" value="InterPro"/>
</dbReference>
<dbReference type="Proteomes" id="UP000295832">
    <property type="component" value="Unassembled WGS sequence"/>
</dbReference>
<dbReference type="InterPro" id="IPR002559">
    <property type="entry name" value="Transposase_11"/>
</dbReference>
<protein>
    <submittedName>
        <fullName evidence="8">IS4 family transposase</fullName>
    </submittedName>
</protein>
<keyword evidence="9" id="KW-1185">Reference proteome</keyword>
<keyword evidence="5" id="KW-1133">Transmembrane helix</keyword>
<dbReference type="PANTHER" id="PTHR33258:SF1">
    <property type="entry name" value="TRANSPOSASE INSL FOR INSERTION SEQUENCE ELEMENT IS186A-RELATED"/>
    <property type="match status" value="1"/>
</dbReference>
<evidence type="ECO:0000256" key="4">
    <source>
        <dbReference type="ARBA" id="ARBA00023172"/>
    </source>
</evidence>
<evidence type="ECO:0000259" key="6">
    <source>
        <dbReference type="Pfam" id="PF01609"/>
    </source>
</evidence>
<name>A0A4V3GW24_9FIRM</name>
<keyword evidence="5" id="KW-0472">Membrane</keyword>
<proteinExistence type="inferred from homology"/>
<sequence>MNNCTILLNKFLDFIDKDFFRNLIDKYNSDYKAQKLTTEVHLLYLLYYHLTEKDSLEDFVSELKHNEQLNKSLPKISKSQLSRKNESRNNLIFFEIFQHLFNKLKAKQGLRKSLKDIGLVKIIDSSTVSLCLSLFPWAKFRKNKGGIKLHTVYDLNNEAPENILITNAIIHDKEVFDKLKLDPSVTYLFDRAYIHYEKFDQFIKDDIYFVTRAKANTKIEITQTMPLTTGDTESNILLDANVMLGDHTSKTRMKYPMRLVKIKTIDRDNKEKIISILTNRFDLEATVIAELYKERWQIELFFKWIKQHLKIKRFFGQNENAVLIQIYTAIILFLILTLIKRKSRFKGALLELTRKIKYSMFRYIKKTFNWFNWLNNH</sequence>
<dbReference type="InterPro" id="IPR012337">
    <property type="entry name" value="RNaseH-like_sf"/>
</dbReference>
<feature type="transmembrane region" description="Helical" evidence="5">
    <location>
        <begin position="321"/>
        <end position="339"/>
    </location>
</feature>
<evidence type="ECO:0000256" key="2">
    <source>
        <dbReference type="ARBA" id="ARBA00022578"/>
    </source>
</evidence>
<dbReference type="SUPFAM" id="SSF53098">
    <property type="entry name" value="Ribonuclease H-like"/>
    <property type="match status" value="1"/>
</dbReference>
<dbReference type="Gene3D" id="3.90.350.10">
    <property type="entry name" value="Transposase Inhibitor Protein From Tn5, Chain A, domain 1"/>
    <property type="match status" value="1"/>
</dbReference>